<sequence>MFMHLMKLIRKKNAPISSAFIFVANTLELSSILNKLKDSIWWNHQARYFIVNENSLNSCQMASAMLKVAWNFNLFSVVYLCIDSENRMVLYTFNHFASMDPKPWREAQQKLIGSPWSLFKLSTERAFELFEEGKRISLARIEIRKCMQQKSILRQGEAVAWLQFKSLYSNKANVGYERFDGLKFRIMSTALKRINATLTVKDSAADGYMDTDGYKI</sequence>
<dbReference type="OrthoDB" id="7679028at2759"/>
<comment type="caution">
    <text evidence="1">The sequence shown here is derived from an EMBL/GenBank/DDBJ whole genome shotgun (WGS) entry which is preliminary data.</text>
</comment>
<organism evidence="1 2">
    <name type="scientific">Trichomalopsis sarcophagae</name>
    <dbReference type="NCBI Taxonomy" id="543379"/>
    <lineage>
        <taxon>Eukaryota</taxon>
        <taxon>Metazoa</taxon>
        <taxon>Ecdysozoa</taxon>
        <taxon>Arthropoda</taxon>
        <taxon>Hexapoda</taxon>
        <taxon>Insecta</taxon>
        <taxon>Pterygota</taxon>
        <taxon>Neoptera</taxon>
        <taxon>Endopterygota</taxon>
        <taxon>Hymenoptera</taxon>
        <taxon>Apocrita</taxon>
        <taxon>Proctotrupomorpha</taxon>
        <taxon>Chalcidoidea</taxon>
        <taxon>Pteromalidae</taxon>
        <taxon>Pteromalinae</taxon>
        <taxon>Trichomalopsis</taxon>
    </lineage>
</organism>
<reference evidence="1 2" key="1">
    <citation type="journal article" date="2017" name="Curr. Biol.">
        <title>The Evolution of Venom by Co-option of Single-Copy Genes.</title>
        <authorList>
            <person name="Martinson E.O."/>
            <person name="Mrinalini"/>
            <person name="Kelkar Y.D."/>
            <person name="Chang C.H."/>
            <person name="Werren J.H."/>
        </authorList>
    </citation>
    <scope>NUCLEOTIDE SEQUENCE [LARGE SCALE GENOMIC DNA]</scope>
    <source>
        <strain evidence="1 2">Alberta</strain>
        <tissue evidence="1">Whole body</tissue>
    </source>
</reference>
<dbReference type="EMBL" id="NNAY01002066">
    <property type="protein sequence ID" value="OXU22181.1"/>
    <property type="molecule type" value="Genomic_DNA"/>
</dbReference>
<protein>
    <submittedName>
        <fullName evidence="1">Uncharacterized protein</fullName>
    </submittedName>
</protein>
<evidence type="ECO:0000313" key="1">
    <source>
        <dbReference type="EMBL" id="OXU22181.1"/>
    </source>
</evidence>
<dbReference type="AlphaFoldDB" id="A0A232EV06"/>
<evidence type="ECO:0000313" key="2">
    <source>
        <dbReference type="Proteomes" id="UP000215335"/>
    </source>
</evidence>
<accession>A0A232EV06</accession>
<name>A0A232EV06_9HYME</name>
<keyword evidence="2" id="KW-1185">Reference proteome</keyword>
<dbReference type="Proteomes" id="UP000215335">
    <property type="component" value="Unassembled WGS sequence"/>
</dbReference>
<gene>
    <name evidence="1" type="ORF">TSAR_001870</name>
</gene>
<proteinExistence type="predicted"/>